<dbReference type="AlphaFoldDB" id="A0AAD7NUP8"/>
<evidence type="ECO:0000256" key="1">
    <source>
        <dbReference type="ARBA" id="ARBA00005519"/>
    </source>
</evidence>
<comment type="similarity">
    <text evidence="1 2">Belongs to the glycosyl hydrolase 12 (cellulase H) family.</text>
</comment>
<keyword evidence="2" id="KW-0378">Hydrolase</keyword>
<dbReference type="Pfam" id="PF01670">
    <property type="entry name" value="Glyco_hydro_12"/>
    <property type="match status" value="1"/>
</dbReference>
<keyword evidence="5" id="KW-1185">Reference proteome</keyword>
<proteinExistence type="inferred from homology"/>
<name>A0AAD7NUP8_9AGAR</name>
<dbReference type="PANTHER" id="PTHR34002:SF9">
    <property type="entry name" value="XYLOGLUCAN-SPECIFIC ENDO-BETA-1,4-GLUCANASE A"/>
    <property type="match status" value="1"/>
</dbReference>
<gene>
    <name evidence="4" type="ORF">DFH07DRAFT_1056703</name>
</gene>
<evidence type="ECO:0000256" key="3">
    <source>
        <dbReference type="SAM" id="SignalP"/>
    </source>
</evidence>
<feature type="signal peptide" evidence="3">
    <location>
        <begin position="1"/>
        <end position="18"/>
    </location>
</feature>
<evidence type="ECO:0000313" key="4">
    <source>
        <dbReference type="EMBL" id="KAJ7775930.1"/>
    </source>
</evidence>
<dbReference type="PANTHER" id="PTHR34002">
    <property type="entry name" value="BLR1656 PROTEIN"/>
    <property type="match status" value="1"/>
</dbReference>
<comment type="caution">
    <text evidence="4">The sequence shown here is derived from an EMBL/GenBank/DDBJ whole genome shotgun (WGS) entry which is preliminary data.</text>
</comment>
<keyword evidence="2" id="KW-0624">Polysaccharide degradation</keyword>
<dbReference type="InterPro" id="IPR013319">
    <property type="entry name" value="GH11/12"/>
</dbReference>
<evidence type="ECO:0000256" key="2">
    <source>
        <dbReference type="RuleBase" id="RU361163"/>
    </source>
</evidence>
<dbReference type="GO" id="GO:0008810">
    <property type="term" value="F:cellulase activity"/>
    <property type="evidence" value="ECO:0007669"/>
    <property type="project" value="InterPro"/>
</dbReference>
<feature type="chain" id="PRO_5041991212" evidence="3">
    <location>
        <begin position="19"/>
        <end position="244"/>
    </location>
</feature>
<keyword evidence="2" id="KW-0119">Carbohydrate metabolism</keyword>
<organism evidence="4 5">
    <name type="scientific">Mycena maculata</name>
    <dbReference type="NCBI Taxonomy" id="230809"/>
    <lineage>
        <taxon>Eukaryota</taxon>
        <taxon>Fungi</taxon>
        <taxon>Dikarya</taxon>
        <taxon>Basidiomycota</taxon>
        <taxon>Agaricomycotina</taxon>
        <taxon>Agaricomycetes</taxon>
        <taxon>Agaricomycetidae</taxon>
        <taxon>Agaricales</taxon>
        <taxon>Marasmiineae</taxon>
        <taxon>Mycenaceae</taxon>
        <taxon>Mycena</taxon>
    </lineage>
</organism>
<dbReference type="InterPro" id="IPR013320">
    <property type="entry name" value="ConA-like_dom_sf"/>
</dbReference>
<dbReference type="Gene3D" id="2.60.120.180">
    <property type="match status" value="1"/>
</dbReference>
<accession>A0AAD7NUP8</accession>
<dbReference type="SUPFAM" id="SSF49899">
    <property type="entry name" value="Concanavalin A-like lectins/glucanases"/>
    <property type="match status" value="1"/>
</dbReference>
<protein>
    <submittedName>
        <fullName evidence="4">Endocellulase</fullName>
    </submittedName>
</protein>
<sequence length="244" mass="25928">MYFSALVTLSCLFSLGASQTITIQNDCLPAGGYTLCQNLWNIAAAVGSQNSTLMSSSTETVSWATNYTWADGGDSVKSYANVESLDAKGVQLSNISSAPTSWSWNFETQSSGTQGDVAYDIWFGQASSGRPSTTESSYEIMIWLSAIGGMQPIGSQSTTGIDIAGHTWNLWKGSNENWEVFSFGSAGGDINSFDVDLNAFFTYLVSEQGVAESQYVQVIQAGTEAAVGSATFVTTSYSVSIVPK</sequence>
<dbReference type="GO" id="GO:0000272">
    <property type="term" value="P:polysaccharide catabolic process"/>
    <property type="evidence" value="ECO:0007669"/>
    <property type="project" value="UniProtKB-KW"/>
</dbReference>
<evidence type="ECO:0000313" key="5">
    <source>
        <dbReference type="Proteomes" id="UP001215280"/>
    </source>
</evidence>
<keyword evidence="2" id="KW-0326">Glycosidase</keyword>
<dbReference type="Proteomes" id="UP001215280">
    <property type="component" value="Unassembled WGS sequence"/>
</dbReference>
<keyword evidence="3" id="KW-0732">Signal</keyword>
<dbReference type="EMBL" id="JARJLG010000013">
    <property type="protein sequence ID" value="KAJ7775930.1"/>
    <property type="molecule type" value="Genomic_DNA"/>
</dbReference>
<reference evidence="4" key="1">
    <citation type="submission" date="2023-03" db="EMBL/GenBank/DDBJ databases">
        <title>Massive genome expansion in bonnet fungi (Mycena s.s.) driven by repeated elements and novel gene families across ecological guilds.</title>
        <authorList>
            <consortium name="Lawrence Berkeley National Laboratory"/>
            <person name="Harder C.B."/>
            <person name="Miyauchi S."/>
            <person name="Viragh M."/>
            <person name="Kuo A."/>
            <person name="Thoen E."/>
            <person name="Andreopoulos B."/>
            <person name="Lu D."/>
            <person name="Skrede I."/>
            <person name="Drula E."/>
            <person name="Henrissat B."/>
            <person name="Morin E."/>
            <person name="Kohler A."/>
            <person name="Barry K."/>
            <person name="LaButti K."/>
            <person name="Morin E."/>
            <person name="Salamov A."/>
            <person name="Lipzen A."/>
            <person name="Mereny Z."/>
            <person name="Hegedus B."/>
            <person name="Baldrian P."/>
            <person name="Stursova M."/>
            <person name="Weitz H."/>
            <person name="Taylor A."/>
            <person name="Grigoriev I.V."/>
            <person name="Nagy L.G."/>
            <person name="Martin F."/>
            <person name="Kauserud H."/>
        </authorList>
    </citation>
    <scope>NUCLEOTIDE SEQUENCE</scope>
    <source>
        <strain evidence="4">CBHHK188m</strain>
    </source>
</reference>
<dbReference type="InterPro" id="IPR002594">
    <property type="entry name" value="GH12"/>
</dbReference>